<evidence type="ECO:0000256" key="5">
    <source>
        <dbReference type="PROSITE-ProRule" id="PRU00042"/>
    </source>
</evidence>
<name>A0A821R9C4_9BILA</name>
<reference evidence="7" key="1">
    <citation type="submission" date="2021-02" db="EMBL/GenBank/DDBJ databases">
        <authorList>
            <person name="Nowell W R."/>
        </authorList>
    </citation>
    <scope>NUCLEOTIDE SEQUENCE</scope>
</reference>
<dbReference type="SMART" id="SM00355">
    <property type="entry name" value="ZnF_C2H2"/>
    <property type="match status" value="3"/>
</dbReference>
<dbReference type="FunFam" id="3.30.160.60:FF:000446">
    <property type="entry name" value="Zinc finger protein"/>
    <property type="match status" value="1"/>
</dbReference>
<dbReference type="PANTHER" id="PTHR24403">
    <property type="entry name" value="ZINC FINGER PROTEIN"/>
    <property type="match status" value="1"/>
</dbReference>
<dbReference type="GO" id="GO:0045944">
    <property type="term" value="P:positive regulation of transcription by RNA polymerase II"/>
    <property type="evidence" value="ECO:0007669"/>
    <property type="project" value="TreeGrafter"/>
</dbReference>
<dbReference type="PROSITE" id="PS00028">
    <property type="entry name" value="ZINC_FINGER_C2H2_1"/>
    <property type="match status" value="2"/>
</dbReference>
<sequence>MGSGASCLKNERSANVMDDIERFCLQGDNSFVLLYIGHSLLTRTDLDRGDFPTDCRRDQSGSSPNRGTVFLHLRCYQTDFNKFGIIGKRNSFTFGHSLLALIFLDLCCYRTDFNKFSIIGKVLKSTADEVEKFENRWLSSENEADVLGVKYNKEPLQGSVHDDKNSGAEYVAQNSTDKLKSFICNDCGLTFKRKENLRRHMLSVHEKLKPHKCPHCEYASSVKGPLSQHIKAVHEKLKPHKCSHCEYACSQKGDLSKHIKSVHVKLKPYRCPHCEYASSRK</sequence>
<dbReference type="GO" id="GO:0008270">
    <property type="term" value="F:zinc ion binding"/>
    <property type="evidence" value="ECO:0007669"/>
    <property type="project" value="UniProtKB-KW"/>
</dbReference>
<gene>
    <name evidence="7" type="ORF">TOA249_LOCUS25779</name>
</gene>
<keyword evidence="4" id="KW-0862">Zinc</keyword>
<accession>A0A821R9C4</accession>
<protein>
    <recommendedName>
        <fullName evidence="6">C2H2-type domain-containing protein</fullName>
    </recommendedName>
</protein>
<dbReference type="InterPro" id="IPR013087">
    <property type="entry name" value="Znf_C2H2_type"/>
</dbReference>
<evidence type="ECO:0000259" key="6">
    <source>
        <dbReference type="PROSITE" id="PS50157"/>
    </source>
</evidence>
<keyword evidence="3 5" id="KW-0863">Zinc-finger</keyword>
<dbReference type="FunFam" id="3.30.160.60:FF:000065">
    <property type="entry name" value="B-cell CLL/lymphoma 6, member B"/>
    <property type="match status" value="1"/>
</dbReference>
<dbReference type="InterPro" id="IPR036236">
    <property type="entry name" value="Znf_C2H2_sf"/>
</dbReference>
<comment type="caution">
    <text evidence="7">The sequence shown here is derived from an EMBL/GenBank/DDBJ whole genome shotgun (WGS) entry which is preliminary data.</text>
</comment>
<dbReference type="Proteomes" id="UP000663838">
    <property type="component" value="Unassembled WGS sequence"/>
</dbReference>
<feature type="domain" description="C2H2-type" evidence="6">
    <location>
        <begin position="211"/>
        <end position="239"/>
    </location>
</feature>
<feature type="domain" description="C2H2-type" evidence="6">
    <location>
        <begin position="182"/>
        <end position="210"/>
    </location>
</feature>
<dbReference type="Gene3D" id="3.30.160.60">
    <property type="entry name" value="Classic Zinc Finger"/>
    <property type="match status" value="3"/>
</dbReference>
<feature type="domain" description="C2H2-type" evidence="6">
    <location>
        <begin position="240"/>
        <end position="268"/>
    </location>
</feature>
<keyword evidence="1" id="KW-0479">Metal-binding</keyword>
<evidence type="ECO:0000256" key="4">
    <source>
        <dbReference type="ARBA" id="ARBA00022833"/>
    </source>
</evidence>
<dbReference type="GO" id="GO:0005634">
    <property type="term" value="C:nucleus"/>
    <property type="evidence" value="ECO:0007669"/>
    <property type="project" value="TreeGrafter"/>
</dbReference>
<evidence type="ECO:0000313" key="7">
    <source>
        <dbReference type="EMBL" id="CAF4837531.1"/>
    </source>
</evidence>
<keyword evidence="2" id="KW-0677">Repeat</keyword>
<proteinExistence type="predicted"/>
<dbReference type="EMBL" id="CAJOBS010002867">
    <property type="protein sequence ID" value="CAF4837531.1"/>
    <property type="molecule type" value="Genomic_DNA"/>
</dbReference>
<dbReference type="InterPro" id="IPR050688">
    <property type="entry name" value="Zinc_finger/UBP_domain"/>
</dbReference>
<dbReference type="SUPFAM" id="SSF57667">
    <property type="entry name" value="beta-beta-alpha zinc fingers"/>
    <property type="match status" value="2"/>
</dbReference>
<dbReference type="Pfam" id="PF00096">
    <property type="entry name" value="zf-C2H2"/>
    <property type="match status" value="1"/>
</dbReference>
<dbReference type="PANTHER" id="PTHR24403:SF109">
    <property type="entry name" value="ZINC FINGER PROTEIN 845-LIKE"/>
    <property type="match status" value="1"/>
</dbReference>
<dbReference type="PROSITE" id="PS50157">
    <property type="entry name" value="ZINC_FINGER_C2H2_2"/>
    <property type="match status" value="3"/>
</dbReference>
<evidence type="ECO:0000313" key="8">
    <source>
        <dbReference type="Proteomes" id="UP000663838"/>
    </source>
</evidence>
<evidence type="ECO:0000256" key="3">
    <source>
        <dbReference type="ARBA" id="ARBA00022771"/>
    </source>
</evidence>
<dbReference type="AlphaFoldDB" id="A0A821R9C4"/>
<feature type="non-terminal residue" evidence="7">
    <location>
        <position position="1"/>
    </location>
</feature>
<evidence type="ECO:0000256" key="2">
    <source>
        <dbReference type="ARBA" id="ARBA00022737"/>
    </source>
</evidence>
<evidence type="ECO:0000256" key="1">
    <source>
        <dbReference type="ARBA" id="ARBA00022723"/>
    </source>
</evidence>
<organism evidence="7 8">
    <name type="scientific">Rotaria socialis</name>
    <dbReference type="NCBI Taxonomy" id="392032"/>
    <lineage>
        <taxon>Eukaryota</taxon>
        <taxon>Metazoa</taxon>
        <taxon>Spiralia</taxon>
        <taxon>Gnathifera</taxon>
        <taxon>Rotifera</taxon>
        <taxon>Eurotatoria</taxon>
        <taxon>Bdelloidea</taxon>
        <taxon>Philodinida</taxon>
        <taxon>Philodinidae</taxon>
        <taxon>Rotaria</taxon>
    </lineage>
</organism>